<name>A0A2L2YM35_PARTP</name>
<sequence>MDKESSKSLFSLLCCPDIYRINFESSSLNEVLSVFEDEILLDCCSSSAEYALVEYLTRIVEPIGWKAVWRSTRKSSIVDSELDFIVEVVNVSLQKLEADVLVKSVIGADLNQIQWIQQEVKKCSSVALPLVELFVISEEDDDEVYLKTALAIEHV</sequence>
<dbReference type="InterPro" id="IPR045140">
    <property type="entry name" value="SHCBP1-like"/>
</dbReference>
<organism evidence="2">
    <name type="scientific">Parasteatoda tepidariorum</name>
    <name type="common">Common house spider</name>
    <name type="synonym">Achaearanea tepidariorum</name>
    <dbReference type="NCBI Taxonomy" id="114398"/>
    <lineage>
        <taxon>Eukaryota</taxon>
        <taxon>Metazoa</taxon>
        <taxon>Ecdysozoa</taxon>
        <taxon>Arthropoda</taxon>
        <taxon>Chelicerata</taxon>
        <taxon>Arachnida</taxon>
        <taxon>Araneae</taxon>
        <taxon>Araneomorphae</taxon>
        <taxon>Entelegynae</taxon>
        <taxon>Araneoidea</taxon>
        <taxon>Theridiidae</taxon>
        <taxon>Parasteatoda</taxon>
    </lineage>
</organism>
<reference evidence="2" key="1">
    <citation type="journal article" date="2016" name="Mol. Ecol. Resour.">
        <title>Evaluation of the impact of RNA preservation methods of spiders for de novo transcriptome assembly.</title>
        <authorList>
            <person name="Kono N."/>
            <person name="Nakamura H."/>
            <person name="Ito Y."/>
            <person name="Tomita M."/>
            <person name="Arakawa K."/>
        </authorList>
    </citation>
    <scope>NUCLEOTIDE SEQUENCE</scope>
    <source>
        <tissue evidence="2">Whole body</tissue>
    </source>
</reference>
<dbReference type="Pfam" id="PF23762">
    <property type="entry name" value="SHCBP_N"/>
    <property type="match status" value="1"/>
</dbReference>
<evidence type="ECO:0000313" key="2">
    <source>
        <dbReference type="EMBL" id="LAA09166.1"/>
    </source>
</evidence>
<protein>
    <recommendedName>
        <fullName evidence="1">SHC SH2 domain-containing protein</fullName>
    </recommendedName>
</protein>
<dbReference type="InterPro" id="IPR057508">
    <property type="entry name" value="SHCBP-like_N"/>
</dbReference>
<dbReference type="PANTHER" id="PTHR14695">
    <property type="entry name" value="SHC SH2-DOMAIN BINDING PROTEIN 1-RELATED"/>
    <property type="match status" value="1"/>
</dbReference>
<dbReference type="OrthoDB" id="5978115at2759"/>
<dbReference type="GO" id="GO:0007112">
    <property type="term" value="P:male meiosis cytokinesis"/>
    <property type="evidence" value="ECO:0007669"/>
    <property type="project" value="TreeGrafter"/>
</dbReference>
<feature type="domain" description="SHC SH2" evidence="1">
    <location>
        <begin position="30"/>
        <end position="155"/>
    </location>
</feature>
<dbReference type="AlphaFoldDB" id="A0A2L2YM35"/>
<dbReference type="PANTHER" id="PTHR14695:SF4">
    <property type="entry name" value="PROTEIN NESSUN DORMA"/>
    <property type="match status" value="1"/>
</dbReference>
<dbReference type="EMBL" id="IAAA01039259">
    <property type="protein sequence ID" value="LAA09166.1"/>
    <property type="molecule type" value="mRNA"/>
</dbReference>
<proteinExistence type="evidence at transcript level"/>
<evidence type="ECO:0000259" key="1">
    <source>
        <dbReference type="Pfam" id="PF23762"/>
    </source>
</evidence>
<dbReference type="GO" id="GO:0007283">
    <property type="term" value="P:spermatogenesis"/>
    <property type="evidence" value="ECO:0007669"/>
    <property type="project" value="TreeGrafter"/>
</dbReference>
<accession>A0A2L2YM35</accession>